<dbReference type="AlphaFoldDB" id="A0AAX3X5K9"/>
<reference evidence="2" key="1">
    <citation type="submission" date="2023-05" db="EMBL/GenBank/DDBJ databases">
        <title>Comparative genomics of Bacillaceae isolates and their secondary metabolite potential.</title>
        <authorList>
            <person name="Song L."/>
            <person name="Nielsen L.J."/>
            <person name="Mohite O."/>
            <person name="Xu X."/>
            <person name="Weber T."/>
            <person name="Kovacs A.T."/>
        </authorList>
    </citation>
    <scope>NUCLEOTIDE SEQUENCE</scope>
    <source>
        <strain evidence="2">LY1</strain>
    </source>
</reference>
<organism evidence="2 3">
    <name type="scientific">Lysinibacillus pakistanensis</name>
    <dbReference type="NCBI Taxonomy" id="759811"/>
    <lineage>
        <taxon>Bacteria</taxon>
        <taxon>Bacillati</taxon>
        <taxon>Bacillota</taxon>
        <taxon>Bacilli</taxon>
        <taxon>Bacillales</taxon>
        <taxon>Bacillaceae</taxon>
        <taxon>Lysinibacillus</taxon>
    </lineage>
</organism>
<accession>A0AAX3X5K9</accession>
<gene>
    <name evidence="2" type="ORF">QNH24_12515</name>
</gene>
<keyword evidence="1" id="KW-1133">Transmembrane helix</keyword>
<keyword evidence="1" id="KW-0472">Membrane</keyword>
<evidence type="ECO:0000313" key="3">
    <source>
        <dbReference type="Proteomes" id="UP001178322"/>
    </source>
</evidence>
<dbReference type="EMBL" id="CP126101">
    <property type="protein sequence ID" value="WHY54022.1"/>
    <property type="molecule type" value="Genomic_DNA"/>
</dbReference>
<feature type="transmembrane region" description="Helical" evidence="1">
    <location>
        <begin position="73"/>
        <end position="97"/>
    </location>
</feature>
<name>A0AAX3X5K9_9BACI</name>
<evidence type="ECO:0000256" key="1">
    <source>
        <dbReference type="SAM" id="Phobius"/>
    </source>
</evidence>
<sequence>MGALGVLGVWGVWGVLILLVAIILFWSAGLPKIKSKKLSFVMIILGLNVIATPMALFIGVMATDSPTSTINDFWLGFFFIQGTPLLILIIGILKWFIIDKRKNK</sequence>
<protein>
    <submittedName>
        <fullName evidence="2">Uncharacterized protein</fullName>
    </submittedName>
</protein>
<feature type="transmembrane region" description="Helical" evidence="1">
    <location>
        <begin position="6"/>
        <end position="26"/>
    </location>
</feature>
<proteinExistence type="predicted"/>
<dbReference type="RefSeq" id="WP_283872588.1">
    <property type="nucleotide sequence ID" value="NZ_CP126101.1"/>
</dbReference>
<evidence type="ECO:0000313" key="2">
    <source>
        <dbReference type="EMBL" id="WHY54022.1"/>
    </source>
</evidence>
<feature type="transmembrane region" description="Helical" evidence="1">
    <location>
        <begin position="38"/>
        <end position="61"/>
    </location>
</feature>
<dbReference type="Proteomes" id="UP001178322">
    <property type="component" value="Chromosome"/>
</dbReference>
<keyword evidence="1" id="KW-0812">Transmembrane</keyword>